<dbReference type="Proteomes" id="UP000827549">
    <property type="component" value="Chromosome 7"/>
</dbReference>
<accession>A0AAF0YGU3</accession>
<dbReference type="GeneID" id="87812786"/>
<reference evidence="2" key="1">
    <citation type="submission" date="2023-10" db="EMBL/GenBank/DDBJ databases">
        <authorList>
            <person name="Noh H."/>
        </authorList>
    </citation>
    <scope>NUCLEOTIDE SEQUENCE</scope>
    <source>
        <strain evidence="2">DUCC4014</strain>
    </source>
</reference>
<proteinExistence type="predicted"/>
<dbReference type="AlphaFoldDB" id="A0AAF0YGU3"/>
<feature type="compositionally biased region" description="Low complexity" evidence="1">
    <location>
        <begin position="155"/>
        <end position="169"/>
    </location>
</feature>
<evidence type="ECO:0000256" key="1">
    <source>
        <dbReference type="SAM" id="MobiDB-lite"/>
    </source>
</evidence>
<protein>
    <submittedName>
        <fullName evidence="2">Uncharacterized protein</fullName>
    </submittedName>
</protein>
<name>A0AAF0YGU3_9TREE</name>
<dbReference type="RefSeq" id="XP_062632163.1">
    <property type="nucleotide sequence ID" value="XM_062776179.1"/>
</dbReference>
<organism evidence="2 3">
    <name type="scientific">Vanrija pseudolonga</name>
    <dbReference type="NCBI Taxonomy" id="143232"/>
    <lineage>
        <taxon>Eukaryota</taxon>
        <taxon>Fungi</taxon>
        <taxon>Dikarya</taxon>
        <taxon>Basidiomycota</taxon>
        <taxon>Agaricomycotina</taxon>
        <taxon>Tremellomycetes</taxon>
        <taxon>Trichosporonales</taxon>
        <taxon>Trichosporonaceae</taxon>
        <taxon>Vanrija</taxon>
    </lineage>
</organism>
<sequence length="195" mass="22151">MYLARKYGHSSVEWKNLLGHWEKKTGPFSGFKYKVPSEEEVGQRKTCRIPPVVIAIIASQYHGPNGNRPAKQHANAVQHLAKIHPEYTEMEWKRVMKFWRLRKGMFDRAKGFWSPDMTRKQVEQLFSCESRQTAEDAPSVIGEVEPFHDSDADDVSSNGSSNSGDNSHGIRMSSRIWLFPKGPTSTLRSMGRSVG</sequence>
<dbReference type="EMBL" id="CP086720">
    <property type="protein sequence ID" value="WOO86137.1"/>
    <property type="molecule type" value="Genomic_DNA"/>
</dbReference>
<gene>
    <name evidence="2" type="ORF">LOC62_07G009625</name>
</gene>
<evidence type="ECO:0000313" key="3">
    <source>
        <dbReference type="Proteomes" id="UP000827549"/>
    </source>
</evidence>
<keyword evidence="3" id="KW-1185">Reference proteome</keyword>
<evidence type="ECO:0000313" key="2">
    <source>
        <dbReference type="EMBL" id="WOO86137.1"/>
    </source>
</evidence>
<feature type="region of interest" description="Disordered" evidence="1">
    <location>
        <begin position="144"/>
        <end position="169"/>
    </location>
</feature>